<keyword evidence="1 3" id="KW-0808">Transferase</keyword>
<dbReference type="Gene3D" id="3.40.50.2000">
    <property type="entry name" value="Glycogen Phosphorylase B"/>
    <property type="match status" value="1"/>
</dbReference>
<gene>
    <name evidence="3" type="ORF">ABDK96_02405</name>
</gene>
<dbReference type="RefSeq" id="WP_347918634.1">
    <property type="nucleotide sequence ID" value="NZ_JBDXMX010000001.1"/>
</dbReference>
<dbReference type="PANTHER" id="PTHR12526:SF638">
    <property type="entry name" value="SPORE COAT PROTEIN SA"/>
    <property type="match status" value="1"/>
</dbReference>
<dbReference type="InterPro" id="IPR001296">
    <property type="entry name" value="Glyco_trans_1"/>
</dbReference>
<accession>A0ABV0IEF4</accession>
<evidence type="ECO:0000313" key="4">
    <source>
        <dbReference type="Proteomes" id="UP001484097"/>
    </source>
</evidence>
<proteinExistence type="predicted"/>
<organism evidence="3 4">
    <name type="scientific">Citricoccus nitrophenolicus</name>
    <dbReference type="NCBI Taxonomy" id="863575"/>
    <lineage>
        <taxon>Bacteria</taxon>
        <taxon>Bacillati</taxon>
        <taxon>Actinomycetota</taxon>
        <taxon>Actinomycetes</taxon>
        <taxon>Micrococcales</taxon>
        <taxon>Micrococcaceae</taxon>
        <taxon>Citricoccus</taxon>
    </lineage>
</organism>
<keyword evidence="4" id="KW-1185">Reference proteome</keyword>
<evidence type="ECO:0000259" key="2">
    <source>
        <dbReference type="Pfam" id="PF00534"/>
    </source>
</evidence>
<evidence type="ECO:0000313" key="3">
    <source>
        <dbReference type="EMBL" id="MEO9246529.1"/>
    </source>
</evidence>
<dbReference type="Proteomes" id="UP001484097">
    <property type="component" value="Unassembled WGS sequence"/>
</dbReference>
<feature type="domain" description="Glycosyl transferase family 1" evidence="2">
    <location>
        <begin position="352"/>
        <end position="499"/>
    </location>
</feature>
<dbReference type="CDD" id="cd03801">
    <property type="entry name" value="GT4_PimA-like"/>
    <property type="match status" value="1"/>
</dbReference>
<sequence length="537" mass="60312">MSPTSADQAKQWLRRVISFGGEQVRAAPAPVERLVRQAFHALPDGSEAKRRVRRILTGHSARRETTSAFGGYLSLADAGSTYSKAEQATYLQLELGHLKRSLYDQPLPPWPATGFEDQDAAAAPGRVEEYLGRVSQAYGAPEASTARVRHLVIVNQYPREGDEYGNGFVHRRVKYYLEAGIEVHVAVVAPDVEPESTVYDGVPVLVGRGAEVRELLQRIGYTSASSHFLNAFIWEQVRDSLAGIRWFTFMHGFESRRWVRTIRNYRSPEPLSNGIKDTLIRQRFWREVLAHPNGPERFVFVSRWWRRGSQDDMELVYPAQRTAVVHNVTDTQLFTYHPKDAEQRYKILWVRSAANLNYAPDLAVKALQALRETRYWPQLSIRIIGDGMHFQGFEDAFAEDGNVQVERRFASQDEIARLHRDYGVFLVPSRWDSQGVSRDEAMASGLVPVTNAVCAIPEFVDGSSAVIAGPEDVAGMVRGMIRLFEHPELFQRMSEAAAQRVARQSGPEQTVRREMVLMGLTPGDVGPGDATEGEDGS</sequence>
<dbReference type="PANTHER" id="PTHR12526">
    <property type="entry name" value="GLYCOSYLTRANSFERASE"/>
    <property type="match status" value="1"/>
</dbReference>
<dbReference type="Pfam" id="PF00534">
    <property type="entry name" value="Glycos_transf_1"/>
    <property type="match status" value="1"/>
</dbReference>
<keyword evidence="3" id="KW-0328">Glycosyltransferase</keyword>
<dbReference type="SUPFAM" id="SSF53756">
    <property type="entry name" value="UDP-Glycosyltransferase/glycogen phosphorylase"/>
    <property type="match status" value="1"/>
</dbReference>
<dbReference type="GO" id="GO:0016757">
    <property type="term" value="F:glycosyltransferase activity"/>
    <property type="evidence" value="ECO:0007669"/>
    <property type="project" value="UniProtKB-KW"/>
</dbReference>
<comment type="caution">
    <text evidence="3">The sequence shown here is derived from an EMBL/GenBank/DDBJ whole genome shotgun (WGS) entry which is preliminary data.</text>
</comment>
<protein>
    <submittedName>
        <fullName evidence="3">Glycosyltransferase family 4 protein</fullName>
        <ecNumber evidence="3">2.4.-.-</ecNumber>
    </submittedName>
</protein>
<dbReference type="EMBL" id="JBDXMX010000001">
    <property type="protein sequence ID" value="MEO9246529.1"/>
    <property type="molecule type" value="Genomic_DNA"/>
</dbReference>
<evidence type="ECO:0000256" key="1">
    <source>
        <dbReference type="ARBA" id="ARBA00022679"/>
    </source>
</evidence>
<dbReference type="EC" id="2.4.-.-" evidence="3"/>
<name>A0ABV0IEF4_9MICC</name>
<reference evidence="3 4" key="1">
    <citation type="submission" date="2024-05" db="EMBL/GenBank/DDBJ databases">
        <authorList>
            <person name="Yi C."/>
        </authorList>
    </citation>
    <scope>NUCLEOTIDE SEQUENCE [LARGE SCALE GENOMIC DNA]</scope>
    <source>
        <strain evidence="3 4">XS13</strain>
    </source>
</reference>